<dbReference type="Pfam" id="PF07495">
    <property type="entry name" value="Y_Y_Y"/>
    <property type="match status" value="1"/>
</dbReference>
<keyword evidence="7" id="KW-1185">Reference proteome</keyword>
<evidence type="ECO:0000256" key="3">
    <source>
        <dbReference type="ARBA" id="ARBA00022553"/>
    </source>
</evidence>
<dbReference type="SUPFAM" id="SSF55874">
    <property type="entry name" value="ATPase domain of HSP90 chaperone/DNA topoisomerase II/histidine kinase"/>
    <property type="match status" value="1"/>
</dbReference>
<accession>A0ABV6BK96</accession>
<evidence type="ECO:0000256" key="1">
    <source>
        <dbReference type="ARBA" id="ARBA00000085"/>
    </source>
</evidence>
<dbReference type="Pfam" id="PF07494">
    <property type="entry name" value="Reg_prop"/>
    <property type="match status" value="2"/>
</dbReference>
<evidence type="ECO:0000313" key="7">
    <source>
        <dbReference type="Proteomes" id="UP001589813"/>
    </source>
</evidence>
<gene>
    <name evidence="6" type="ORF">ACFFJP_16700</name>
</gene>
<dbReference type="InterPro" id="IPR011110">
    <property type="entry name" value="Reg_prop"/>
</dbReference>
<dbReference type="SUPFAM" id="SSF47384">
    <property type="entry name" value="Homodimeric domain of signal transducing histidine kinase"/>
    <property type="match status" value="1"/>
</dbReference>
<sequence length="1077" mass="120998">MPAHAADALFKRIGVDDGLPNATIYGVAQDVEGFIWLSSTNSGLLRYDGYQFTEFQVLTPEELNTLGSQDVGSLLIDNQHNIWAGTWGYGLSRIDAKTGKLRRFVTDPSDPDSLASMQVQVLFEDKQQNLWVGSTRGINRMTADGQWQRLQLSDRQLAHNRIWSLSQTQDNTLWIGTSAGLHAWREDTGLSEVMLPFPNGTGRDNEIRALYSAGDKLWVGTRQGLFVLEPKQRTFQKIPFFAGRNAPIINVISADQNGMLLLGTYNGLFRVHPQLQQFLKFREQQSLLPTVNIRSVFLDRTGVLWLGSRENGLYYTRHSKSAFASLHDLAPQLDAAQLQFTVTAVFADKDAIWLGSAENLYRFDRSSGTLKPFLTDGRVNAIRPDQTGQIFAATDVGLYRVDQAADQVVLVTEPFRQNPQVAANIRDLSIQADGSFWIGLWGDGVIHWDPAANTSTTYLQPEIRHKTGDAVQAMLVSGDDTWVGTRYSGVFRIRHENGQVEHFSEAAANKLTLPSQDVQCLEHGPAATLLICTQQGLVVYDPQTDTQHLLDERSGLPTSNIIGAYADQQQNIWLLSAKGLSLKHSDSQRLITFTRQDGLVATEQVFKSFFDDQQGSFYIGSIEGLTLMEPALIWINQIEPKVAVSRILVNNKPLPMQANTARWPDIVLKPTDTSLEFEFASLDFHDPTRNQYMYKLTGFDQDWILQPGRRGAYYSNLPAGDYELELKGSNNHGLFNQVPEQVRVQVLPSWWQHSSVQALGFVLTMLLILTFHQYRLRHIHQINKLLQNSVQERAKAQLILETKVTERTRALEESSMTLSLRTRQLEKSLTEIAKANKELKRLDKLKDEFISTVSHELRTPLTSIRGAIGLVAQSVVPLGSDAYRQLVDTAQQNCERLSQLINDLLDVQKFEAGKFVLQLKPLDLFELCQTAVHGIQSYALRYQVQVETQLLQQPPVMVQADQLRLRQVLDNLLSNAVKFSPPDSTVILRLSQQNDMVLVEVIDQGQGIPDQFKPRIFEKFSQADASDSRSKEGTGLGLTICKRIIESHGGQIGFSSTEHVGTQFWIRLARLYAEPAV</sequence>
<evidence type="ECO:0000313" key="6">
    <source>
        <dbReference type="EMBL" id="MFC0049943.1"/>
    </source>
</evidence>
<dbReference type="InterPro" id="IPR011123">
    <property type="entry name" value="Y_Y_Y"/>
</dbReference>
<protein>
    <recommendedName>
        <fullName evidence="2">histidine kinase</fullName>
        <ecNumber evidence="2">2.7.13.3</ecNumber>
    </recommendedName>
</protein>
<keyword evidence="6" id="KW-0067">ATP-binding</keyword>
<dbReference type="InterPro" id="IPR036097">
    <property type="entry name" value="HisK_dim/P_sf"/>
</dbReference>
<dbReference type="RefSeq" id="WP_377246774.1">
    <property type="nucleotide sequence ID" value="NZ_JBHLXP010000005.1"/>
</dbReference>
<dbReference type="Proteomes" id="UP001589813">
    <property type="component" value="Unassembled WGS sequence"/>
</dbReference>
<organism evidence="6 7">
    <name type="scientific">Rheinheimera tilapiae</name>
    <dbReference type="NCBI Taxonomy" id="875043"/>
    <lineage>
        <taxon>Bacteria</taxon>
        <taxon>Pseudomonadati</taxon>
        <taxon>Pseudomonadota</taxon>
        <taxon>Gammaproteobacteria</taxon>
        <taxon>Chromatiales</taxon>
        <taxon>Chromatiaceae</taxon>
        <taxon>Rheinheimera</taxon>
    </lineage>
</organism>
<name>A0ABV6BK96_9GAMM</name>
<dbReference type="Gene3D" id="3.30.565.10">
    <property type="entry name" value="Histidine kinase-like ATPase, C-terminal domain"/>
    <property type="match status" value="1"/>
</dbReference>
<dbReference type="PROSITE" id="PS50109">
    <property type="entry name" value="HIS_KIN"/>
    <property type="match status" value="1"/>
</dbReference>
<reference evidence="6 7" key="1">
    <citation type="submission" date="2024-09" db="EMBL/GenBank/DDBJ databases">
        <authorList>
            <person name="Sun Q."/>
            <person name="Mori K."/>
        </authorList>
    </citation>
    <scope>NUCLEOTIDE SEQUENCE [LARGE SCALE GENOMIC DNA]</scope>
    <source>
        <strain evidence="6 7">KCTC 23315</strain>
    </source>
</reference>
<keyword evidence="4" id="KW-0175">Coiled coil</keyword>
<dbReference type="EMBL" id="JBHLXP010000005">
    <property type="protein sequence ID" value="MFC0049943.1"/>
    <property type="molecule type" value="Genomic_DNA"/>
</dbReference>
<dbReference type="SMART" id="SM00387">
    <property type="entry name" value="HATPase_c"/>
    <property type="match status" value="1"/>
</dbReference>
<feature type="domain" description="Histidine kinase" evidence="5">
    <location>
        <begin position="852"/>
        <end position="1072"/>
    </location>
</feature>
<dbReference type="PANTHER" id="PTHR43547:SF2">
    <property type="entry name" value="HYBRID SIGNAL TRANSDUCTION HISTIDINE KINASE C"/>
    <property type="match status" value="1"/>
</dbReference>
<dbReference type="Pfam" id="PF00512">
    <property type="entry name" value="HisKA"/>
    <property type="match status" value="1"/>
</dbReference>
<dbReference type="GO" id="GO:0005524">
    <property type="term" value="F:ATP binding"/>
    <property type="evidence" value="ECO:0007669"/>
    <property type="project" value="UniProtKB-KW"/>
</dbReference>
<dbReference type="Gene3D" id="2.130.10.10">
    <property type="entry name" value="YVTN repeat-like/Quinoprotein amine dehydrogenase"/>
    <property type="match status" value="4"/>
</dbReference>
<dbReference type="Pfam" id="PF02518">
    <property type="entry name" value="HATPase_c"/>
    <property type="match status" value="1"/>
</dbReference>
<dbReference type="PANTHER" id="PTHR43547">
    <property type="entry name" value="TWO-COMPONENT HISTIDINE KINASE"/>
    <property type="match status" value="1"/>
</dbReference>
<dbReference type="InterPro" id="IPR003661">
    <property type="entry name" value="HisK_dim/P_dom"/>
</dbReference>
<keyword evidence="3" id="KW-0597">Phosphoprotein</keyword>
<dbReference type="CDD" id="cd00082">
    <property type="entry name" value="HisKA"/>
    <property type="match status" value="1"/>
</dbReference>
<dbReference type="Gene3D" id="2.60.40.10">
    <property type="entry name" value="Immunoglobulins"/>
    <property type="match status" value="1"/>
</dbReference>
<dbReference type="InterPro" id="IPR036890">
    <property type="entry name" value="HATPase_C_sf"/>
</dbReference>
<evidence type="ECO:0000256" key="2">
    <source>
        <dbReference type="ARBA" id="ARBA00012438"/>
    </source>
</evidence>
<proteinExistence type="predicted"/>
<dbReference type="SMART" id="SM00388">
    <property type="entry name" value="HisKA"/>
    <property type="match status" value="1"/>
</dbReference>
<dbReference type="InterPro" id="IPR005467">
    <property type="entry name" value="His_kinase_dom"/>
</dbReference>
<keyword evidence="6" id="KW-0547">Nucleotide-binding</keyword>
<dbReference type="EC" id="2.7.13.3" evidence="2"/>
<dbReference type="PRINTS" id="PR00344">
    <property type="entry name" value="BCTRLSENSOR"/>
</dbReference>
<evidence type="ECO:0000259" key="5">
    <source>
        <dbReference type="PROSITE" id="PS50109"/>
    </source>
</evidence>
<dbReference type="InterPro" id="IPR013783">
    <property type="entry name" value="Ig-like_fold"/>
</dbReference>
<feature type="coiled-coil region" evidence="4">
    <location>
        <begin position="822"/>
        <end position="852"/>
    </location>
</feature>
<comment type="caution">
    <text evidence="6">The sequence shown here is derived from an EMBL/GenBank/DDBJ whole genome shotgun (WGS) entry which is preliminary data.</text>
</comment>
<dbReference type="Gene3D" id="1.10.287.130">
    <property type="match status" value="1"/>
</dbReference>
<dbReference type="InterPro" id="IPR015943">
    <property type="entry name" value="WD40/YVTN_repeat-like_dom_sf"/>
</dbReference>
<dbReference type="CDD" id="cd16922">
    <property type="entry name" value="HATPase_EvgS-ArcB-TorS-like"/>
    <property type="match status" value="1"/>
</dbReference>
<evidence type="ECO:0000256" key="4">
    <source>
        <dbReference type="SAM" id="Coils"/>
    </source>
</evidence>
<dbReference type="InterPro" id="IPR004358">
    <property type="entry name" value="Sig_transdc_His_kin-like_C"/>
</dbReference>
<comment type="catalytic activity">
    <reaction evidence="1">
        <text>ATP + protein L-histidine = ADP + protein N-phospho-L-histidine.</text>
        <dbReference type="EC" id="2.7.13.3"/>
    </reaction>
</comment>
<dbReference type="SUPFAM" id="SSF63829">
    <property type="entry name" value="Calcium-dependent phosphotriesterase"/>
    <property type="match status" value="2"/>
</dbReference>
<dbReference type="InterPro" id="IPR003594">
    <property type="entry name" value="HATPase_dom"/>
</dbReference>